<dbReference type="Gene3D" id="3.40.50.620">
    <property type="entry name" value="HUPs"/>
    <property type="match status" value="2"/>
</dbReference>
<keyword evidence="8 12" id="KW-0030">Aminoacyl-tRNA synthetase</keyword>
<dbReference type="Gene3D" id="1.10.730.10">
    <property type="entry name" value="Isoleucyl-tRNA Synthetase, Domain 1"/>
    <property type="match status" value="1"/>
</dbReference>
<evidence type="ECO:0000256" key="3">
    <source>
        <dbReference type="ARBA" id="ARBA00022490"/>
    </source>
</evidence>
<dbReference type="InterPro" id="IPR002301">
    <property type="entry name" value="Ile-tRNA-ligase"/>
</dbReference>
<dbReference type="GO" id="GO:0005737">
    <property type="term" value="C:cytoplasm"/>
    <property type="evidence" value="ECO:0007669"/>
    <property type="project" value="UniProtKB-UniRule"/>
</dbReference>
<dbReference type="EMBL" id="MGGI01000025">
    <property type="protein sequence ID" value="OGM24927.1"/>
    <property type="molecule type" value="Genomic_DNA"/>
</dbReference>
<proteinExistence type="inferred from homology"/>
<dbReference type="EC" id="6.1.1.5" evidence="2 11"/>
<name>A0A1F7YC76_9BACT</name>
<dbReference type="PANTHER" id="PTHR42780">
    <property type="entry name" value="SOLEUCYL-TRNA SYNTHETASE"/>
    <property type="match status" value="1"/>
</dbReference>
<dbReference type="InterPro" id="IPR002300">
    <property type="entry name" value="aa-tRNA-synth_Ia"/>
</dbReference>
<dbReference type="Proteomes" id="UP000178851">
    <property type="component" value="Unassembled WGS sequence"/>
</dbReference>
<keyword evidence="4 12" id="KW-0436">Ligase</keyword>
<evidence type="ECO:0000256" key="2">
    <source>
        <dbReference type="ARBA" id="ARBA00013165"/>
    </source>
</evidence>
<evidence type="ECO:0000256" key="6">
    <source>
        <dbReference type="ARBA" id="ARBA00022840"/>
    </source>
</evidence>
<sequence length="943" mass="109553">MSDKAYFDPVGTKPNFPELEEKILRYWKKNKIFEKSVDSRPETKIWTFLDGPPFITGLPHYGTLLSSIPKDVFPRYKTMRGFKVRRVWGWDCHGLPAENKVENKLGIKRKKDIKEKIGIKKFIQECKLYVKEVSSEWGWYVDHIGRWVDFKNAYRTMDLPYMESVMWVFKQIYDKGYIYKGLRVSLYCPHCGTPISNFEVAMDADNYKEITESGTTYKYKLRNEKSTFLLAWSTTPWNKIATPALAVNPKLLYVKVEQGNEYYILAKSTLKSLNNGPFKIIEEFKGEKIVGVEFEPHYFFYKVEPGKKVFIVIPGDFVTAEEGTGIVTIAAYGEEDLVAMKENKIQMIMHVDEEGYIKAEVPKFAGFYYLDANEEVNKDLESRNLIYKDEKYTHAVPTCWRCHTRLYYAPQDAWYIDVQKLKPDMKRTNEMVDWFPKHFKHGRFLKSMESAPDWCISRSRYWGSPVPVWECECGERFVPGSIKELEREAGVKINELHKPDVDLIFIKCKSCGREVKRVPEVLDSWIEAGSAAFAERHFPFEKNAKLKDFYPPDFIVEYTGQIRAWFYVLHVISTALYKTNAYKNVVVTGVILGTDGRKMSKNYGNYPDPKELLQKYGGDALRLYLLGSPVMHAEDIRISQVDYRNQIKGLILILWNIYNFFVTYANVDNWKPGDELDNNSDFSEDLLDRWIISKLNDCIKNISQAYEKFDTPKLVSLAWDFIIKDLSSWYVRRIRGRVGPSVDNIQAKNLTHRTLYYVIVNICKIVAPLIPFLTDEIYRNLTKETSVHLSNWPNTGKIDELLLKNMAEAQKLTSVVHAYRKSANVRVRIPLKSLTYKGPENLSDEIIKVILDEVNVENLIYTGKSRGYAVSGELSEKNQDLEKGQARDIVRRIQEERKVLGTKLDETINVTIETWPAEFENYIKKEALVAKIEKGVFKATRSE</sequence>
<dbReference type="InterPro" id="IPR001412">
    <property type="entry name" value="aa-tRNA-synth_I_CS"/>
</dbReference>
<keyword evidence="7 12" id="KW-0648">Protein biosynthesis</keyword>
<dbReference type="GO" id="GO:0002161">
    <property type="term" value="F:aminoacyl-tRNA deacylase activity"/>
    <property type="evidence" value="ECO:0007669"/>
    <property type="project" value="InterPro"/>
</dbReference>
<dbReference type="GO" id="GO:0005524">
    <property type="term" value="F:ATP binding"/>
    <property type="evidence" value="ECO:0007669"/>
    <property type="project" value="UniProtKB-KW"/>
</dbReference>
<comment type="catalytic activity">
    <reaction evidence="10">
        <text>tRNA(Ile) + L-isoleucine + ATP = L-isoleucyl-tRNA(Ile) + AMP + diphosphate</text>
        <dbReference type="Rhea" id="RHEA:11060"/>
        <dbReference type="Rhea" id="RHEA-COMP:9666"/>
        <dbReference type="Rhea" id="RHEA-COMP:9695"/>
        <dbReference type="ChEBI" id="CHEBI:30616"/>
        <dbReference type="ChEBI" id="CHEBI:33019"/>
        <dbReference type="ChEBI" id="CHEBI:58045"/>
        <dbReference type="ChEBI" id="CHEBI:78442"/>
        <dbReference type="ChEBI" id="CHEBI:78528"/>
        <dbReference type="ChEBI" id="CHEBI:456215"/>
        <dbReference type="EC" id="6.1.1.5"/>
    </reaction>
</comment>
<dbReference type="PROSITE" id="PS00178">
    <property type="entry name" value="AA_TRNA_LIGASE_I"/>
    <property type="match status" value="1"/>
</dbReference>
<dbReference type="CDD" id="cd07961">
    <property type="entry name" value="Anticodon_Ia_Ile_ABEc"/>
    <property type="match status" value="1"/>
</dbReference>
<evidence type="ECO:0000256" key="5">
    <source>
        <dbReference type="ARBA" id="ARBA00022741"/>
    </source>
</evidence>
<keyword evidence="3" id="KW-0963">Cytoplasm</keyword>
<evidence type="ECO:0000259" key="13">
    <source>
        <dbReference type="Pfam" id="PF00133"/>
    </source>
</evidence>
<organism evidence="15 16">
    <name type="scientific">Candidatus Woesebacteria bacterium RIFCSPHIGHO2_01_FULL_39_28</name>
    <dbReference type="NCBI Taxonomy" id="1802496"/>
    <lineage>
        <taxon>Bacteria</taxon>
        <taxon>Candidatus Woeseibacteriota</taxon>
    </lineage>
</organism>
<comment type="function">
    <text evidence="9">Catalyzes the attachment of isoleucine to tRNA(Ile). As IleRS can inadvertently accommodate and process structurally similar amino acids such as valine, to avoid such errors it has two additional distinct tRNA(Ile)-dependent editing activities. One activity is designated as 'pretransfer' editing and involves the hydrolysis of activated Val-AMP. The other activity is designated 'posttransfer' editing and involves deacylation of mischarged Val-tRNA(Ile).</text>
</comment>
<evidence type="ECO:0000256" key="9">
    <source>
        <dbReference type="ARBA" id="ARBA00025217"/>
    </source>
</evidence>
<dbReference type="InterPro" id="IPR013155">
    <property type="entry name" value="M/V/L/I-tRNA-synth_anticd-bd"/>
</dbReference>
<dbReference type="PRINTS" id="PR00984">
    <property type="entry name" value="TRNASYNTHILE"/>
</dbReference>
<evidence type="ECO:0000256" key="4">
    <source>
        <dbReference type="ARBA" id="ARBA00022598"/>
    </source>
</evidence>
<dbReference type="SUPFAM" id="SSF52374">
    <property type="entry name" value="Nucleotidylyl transferase"/>
    <property type="match status" value="1"/>
</dbReference>
<dbReference type="InterPro" id="IPR009008">
    <property type="entry name" value="Val/Leu/Ile-tRNA-synth_edit"/>
</dbReference>
<evidence type="ECO:0000256" key="8">
    <source>
        <dbReference type="ARBA" id="ARBA00023146"/>
    </source>
</evidence>
<comment type="similarity">
    <text evidence="1">Belongs to the class-I aminoacyl-tRNA synthetase family. IleS type 2 subfamily.</text>
</comment>
<dbReference type="InterPro" id="IPR023586">
    <property type="entry name" value="Ile-tRNA-ligase_type2"/>
</dbReference>
<feature type="domain" description="Methionyl/Valyl/Leucyl/Isoleucyl-tRNA synthetase anticodon-binding" evidence="14">
    <location>
        <begin position="688"/>
        <end position="832"/>
    </location>
</feature>
<evidence type="ECO:0000256" key="10">
    <source>
        <dbReference type="ARBA" id="ARBA00048359"/>
    </source>
</evidence>
<evidence type="ECO:0000256" key="7">
    <source>
        <dbReference type="ARBA" id="ARBA00022917"/>
    </source>
</evidence>
<dbReference type="NCBIfam" id="TIGR00392">
    <property type="entry name" value="ileS"/>
    <property type="match status" value="1"/>
</dbReference>
<evidence type="ECO:0000256" key="11">
    <source>
        <dbReference type="NCBIfam" id="TIGR00392"/>
    </source>
</evidence>
<comment type="caution">
    <text evidence="15">The sequence shown here is derived from an EMBL/GenBank/DDBJ whole genome shotgun (WGS) entry which is preliminary data.</text>
</comment>
<accession>A0A1F7YC76</accession>
<evidence type="ECO:0000313" key="15">
    <source>
        <dbReference type="EMBL" id="OGM24927.1"/>
    </source>
</evidence>
<dbReference type="AlphaFoldDB" id="A0A1F7YC76"/>
<dbReference type="Pfam" id="PF00133">
    <property type="entry name" value="tRNA-synt_1"/>
    <property type="match status" value="1"/>
</dbReference>
<protein>
    <recommendedName>
        <fullName evidence="2 11">Isoleucine--tRNA ligase</fullName>
        <ecNumber evidence="2 11">6.1.1.5</ecNumber>
    </recommendedName>
</protein>
<dbReference type="Pfam" id="PF08264">
    <property type="entry name" value="Anticodon_1"/>
    <property type="match status" value="1"/>
</dbReference>
<dbReference type="GO" id="GO:0006428">
    <property type="term" value="P:isoleucyl-tRNA aminoacylation"/>
    <property type="evidence" value="ECO:0007669"/>
    <property type="project" value="UniProtKB-UniRule"/>
</dbReference>
<dbReference type="GO" id="GO:0004822">
    <property type="term" value="F:isoleucine-tRNA ligase activity"/>
    <property type="evidence" value="ECO:0007669"/>
    <property type="project" value="UniProtKB-UniRule"/>
</dbReference>
<dbReference type="InterPro" id="IPR009080">
    <property type="entry name" value="tRNAsynth_Ia_anticodon-bd"/>
</dbReference>
<evidence type="ECO:0000256" key="12">
    <source>
        <dbReference type="RuleBase" id="RU363035"/>
    </source>
</evidence>
<evidence type="ECO:0000259" key="14">
    <source>
        <dbReference type="Pfam" id="PF08264"/>
    </source>
</evidence>
<keyword evidence="6 12" id="KW-0067">ATP-binding</keyword>
<evidence type="ECO:0000256" key="1">
    <source>
        <dbReference type="ARBA" id="ARBA00007078"/>
    </source>
</evidence>
<dbReference type="SUPFAM" id="SSF50677">
    <property type="entry name" value="ValRS/IleRS/LeuRS editing domain"/>
    <property type="match status" value="1"/>
</dbReference>
<reference evidence="15 16" key="1">
    <citation type="journal article" date="2016" name="Nat. Commun.">
        <title>Thousands of microbial genomes shed light on interconnected biogeochemical processes in an aquifer system.</title>
        <authorList>
            <person name="Anantharaman K."/>
            <person name="Brown C.T."/>
            <person name="Hug L.A."/>
            <person name="Sharon I."/>
            <person name="Castelle C.J."/>
            <person name="Probst A.J."/>
            <person name="Thomas B.C."/>
            <person name="Singh A."/>
            <person name="Wilkins M.J."/>
            <person name="Karaoz U."/>
            <person name="Brodie E.L."/>
            <person name="Williams K.H."/>
            <person name="Hubbard S.S."/>
            <person name="Banfield J.F."/>
        </authorList>
    </citation>
    <scope>NUCLEOTIDE SEQUENCE [LARGE SCALE GENOMIC DNA]</scope>
</reference>
<feature type="domain" description="Aminoacyl-tRNA synthetase class Ia" evidence="13">
    <location>
        <begin position="23"/>
        <end position="636"/>
    </location>
</feature>
<evidence type="ECO:0000313" key="16">
    <source>
        <dbReference type="Proteomes" id="UP000178851"/>
    </source>
</evidence>
<dbReference type="PANTHER" id="PTHR42780:SF1">
    <property type="entry name" value="ISOLEUCINE--TRNA LIGASE, CYTOPLASMIC"/>
    <property type="match status" value="1"/>
</dbReference>
<gene>
    <name evidence="15" type="ORF">A2627_03085</name>
</gene>
<dbReference type="SUPFAM" id="SSF47323">
    <property type="entry name" value="Anticodon-binding domain of a subclass of class I aminoacyl-tRNA synthetases"/>
    <property type="match status" value="1"/>
</dbReference>
<dbReference type="GO" id="GO:0000049">
    <property type="term" value="F:tRNA binding"/>
    <property type="evidence" value="ECO:0007669"/>
    <property type="project" value="InterPro"/>
</dbReference>
<dbReference type="InterPro" id="IPR014729">
    <property type="entry name" value="Rossmann-like_a/b/a_fold"/>
</dbReference>
<dbReference type="CDD" id="cd00818">
    <property type="entry name" value="IleRS_core"/>
    <property type="match status" value="1"/>
</dbReference>
<dbReference type="InterPro" id="IPR033709">
    <property type="entry name" value="Anticodon_Ile_ABEc"/>
</dbReference>
<keyword evidence="5 12" id="KW-0547">Nucleotide-binding</keyword>